<dbReference type="GeneID" id="24129579"/>
<dbReference type="EMBL" id="KK583215">
    <property type="protein sequence ID" value="KDO27668.1"/>
    <property type="molecule type" value="Genomic_DNA"/>
</dbReference>
<evidence type="ECO:0000313" key="3">
    <source>
        <dbReference type="Proteomes" id="UP000030745"/>
    </source>
</evidence>
<dbReference type="Proteomes" id="UP000030745">
    <property type="component" value="Unassembled WGS sequence"/>
</dbReference>
<evidence type="ECO:0000256" key="1">
    <source>
        <dbReference type="SAM" id="MobiDB-lite"/>
    </source>
</evidence>
<sequence length="287" mass="31889">MPETPVTVRMRKSINEAYPAPSPRTRPHSRNSCSQVTIPEIETDATGDMLTEDLARLYSLERNELRFGDTIELHAMSAFESATKDAPIGFMRWSPSSDAKHMQNVLVVPPIDPALFSVARFVIMPTRDDVKSKLHKTTLRYDAEFVLELSPQTAAECTNTRPPKAKYSLSNKTPSTNDYISAQPRQVKVADETHIGSKGELHVVLRKASGMADMPVQDGDMQVTLHVTNSNRNRTSLNNNVVQFALDTGTSGAYLCCDRKKSVFGFANSRPSTKPILFRLAKVKTFS</sequence>
<dbReference type="KEGG" id="spar:SPRG_07298"/>
<proteinExistence type="predicted"/>
<reference evidence="2 3" key="1">
    <citation type="journal article" date="2013" name="PLoS Genet.">
        <title>Distinctive expansion of potential virulence genes in the genome of the oomycete fish pathogen Saprolegnia parasitica.</title>
        <authorList>
            <person name="Jiang R.H."/>
            <person name="de Bruijn I."/>
            <person name="Haas B.J."/>
            <person name="Belmonte R."/>
            <person name="Lobach L."/>
            <person name="Christie J."/>
            <person name="van den Ackerveken G."/>
            <person name="Bottin A."/>
            <person name="Bulone V."/>
            <person name="Diaz-Moreno S.M."/>
            <person name="Dumas B."/>
            <person name="Fan L."/>
            <person name="Gaulin E."/>
            <person name="Govers F."/>
            <person name="Grenville-Briggs L.J."/>
            <person name="Horner N.R."/>
            <person name="Levin J.Z."/>
            <person name="Mammella M."/>
            <person name="Meijer H.J."/>
            <person name="Morris P."/>
            <person name="Nusbaum C."/>
            <person name="Oome S."/>
            <person name="Phillips A.J."/>
            <person name="van Rooyen D."/>
            <person name="Rzeszutek E."/>
            <person name="Saraiva M."/>
            <person name="Secombes C.J."/>
            <person name="Seidl M.F."/>
            <person name="Snel B."/>
            <person name="Stassen J.H."/>
            <person name="Sykes S."/>
            <person name="Tripathy S."/>
            <person name="van den Berg H."/>
            <person name="Vega-Arreguin J.C."/>
            <person name="Wawra S."/>
            <person name="Young S.K."/>
            <person name="Zeng Q."/>
            <person name="Dieguez-Uribeondo J."/>
            <person name="Russ C."/>
            <person name="Tyler B.M."/>
            <person name="van West P."/>
        </authorList>
    </citation>
    <scope>NUCLEOTIDE SEQUENCE [LARGE SCALE GENOMIC DNA]</scope>
    <source>
        <strain evidence="2 3">CBS 223.65</strain>
    </source>
</reference>
<feature type="compositionally biased region" description="Polar residues" evidence="1">
    <location>
        <begin position="168"/>
        <end position="179"/>
    </location>
</feature>
<keyword evidence="3" id="KW-1185">Reference proteome</keyword>
<dbReference type="AlphaFoldDB" id="A0A067CB24"/>
<evidence type="ECO:0000313" key="2">
    <source>
        <dbReference type="EMBL" id="KDO27668.1"/>
    </source>
</evidence>
<feature type="region of interest" description="Disordered" evidence="1">
    <location>
        <begin position="14"/>
        <end position="34"/>
    </location>
</feature>
<name>A0A067CB24_SAPPC</name>
<protein>
    <submittedName>
        <fullName evidence="2">Uncharacterized protein</fullName>
    </submittedName>
</protein>
<dbReference type="OMA" id="TIELHAM"/>
<dbReference type="OrthoDB" id="120727at2759"/>
<gene>
    <name evidence="2" type="ORF">SPRG_07298</name>
</gene>
<organism evidence="2 3">
    <name type="scientific">Saprolegnia parasitica (strain CBS 223.65)</name>
    <dbReference type="NCBI Taxonomy" id="695850"/>
    <lineage>
        <taxon>Eukaryota</taxon>
        <taxon>Sar</taxon>
        <taxon>Stramenopiles</taxon>
        <taxon>Oomycota</taxon>
        <taxon>Saprolegniomycetes</taxon>
        <taxon>Saprolegniales</taxon>
        <taxon>Saprolegniaceae</taxon>
        <taxon>Saprolegnia</taxon>
    </lineage>
</organism>
<dbReference type="VEuPathDB" id="FungiDB:SPRG_07298"/>
<dbReference type="RefSeq" id="XP_012201480.1">
    <property type="nucleotide sequence ID" value="XM_012346090.1"/>
</dbReference>
<accession>A0A067CB24</accession>
<feature type="region of interest" description="Disordered" evidence="1">
    <location>
        <begin position="157"/>
        <end position="179"/>
    </location>
</feature>